<dbReference type="SUPFAM" id="SSF48452">
    <property type="entry name" value="TPR-like"/>
    <property type="match status" value="3"/>
</dbReference>
<dbReference type="PROSITE" id="PS50005">
    <property type="entry name" value="TPR"/>
    <property type="match status" value="11"/>
</dbReference>
<dbReference type="PANTHER" id="PTHR45641">
    <property type="entry name" value="TETRATRICOPEPTIDE REPEAT PROTEIN (AFU_ORTHOLOGUE AFUA_6G03870)"/>
    <property type="match status" value="1"/>
</dbReference>
<feature type="repeat" description="TPR" evidence="4">
    <location>
        <begin position="1113"/>
        <end position="1146"/>
    </location>
</feature>
<feature type="repeat" description="TPR" evidence="4">
    <location>
        <begin position="861"/>
        <end position="894"/>
    </location>
</feature>
<dbReference type="Pfam" id="PF13424">
    <property type="entry name" value="TPR_12"/>
    <property type="match status" value="5"/>
</dbReference>
<feature type="repeat" description="TPR" evidence="4">
    <location>
        <begin position="1029"/>
        <end position="1062"/>
    </location>
</feature>
<evidence type="ECO:0000256" key="4">
    <source>
        <dbReference type="PROSITE-ProRule" id="PRU00339"/>
    </source>
</evidence>
<feature type="repeat" description="TPR" evidence="4">
    <location>
        <begin position="945"/>
        <end position="978"/>
    </location>
</feature>
<proteinExistence type="predicted"/>
<feature type="repeat" description="TPR" evidence="4">
    <location>
        <begin position="819"/>
        <end position="852"/>
    </location>
</feature>
<dbReference type="InterPro" id="IPR027417">
    <property type="entry name" value="P-loop_NTPase"/>
</dbReference>
<name>A0AB37VX19_9PLEO</name>
<dbReference type="NCBIfam" id="NF040586">
    <property type="entry name" value="FxSxx_TPR"/>
    <property type="match status" value="1"/>
</dbReference>
<feature type="repeat" description="TPR" evidence="4">
    <location>
        <begin position="1071"/>
        <end position="1104"/>
    </location>
</feature>
<keyword evidence="2" id="KW-0677">Repeat</keyword>
<reference evidence="6" key="1">
    <citation type="submission" date="2017-10" db="EMBL/GenBank/DDBJ databases">
        <authorList>
            <person name="Armitage A.D."/>
            <person name="Barbara D.J."/>
            <person name="Woodhall J.W."/>
            <person name="Sreenivasaprasad S."/>
            <person name="Lane C.R."/>
            <person name="Clarkson J.P."/>
            <person name="Harrison R.J."/>
        </authorList>
    </citation>
    <scope>NUCLEOTIDE SEQUENCE</scope>
    <source>
        <strain evidence="6">FERA 1164</strain>
    </source>
</reference>
<protein>
    <recommendedName>
        <fullName evidence="8">NB-ARC domain-containing protein</fullName>
    </recommendedName>
</protein>
<evidence type="ECO:0008006" key="8">
    <source>
        <dbReference type="Google" id="ProtNLM"/>
    </source>
</evidence>
<dbReference type="SMART" id="SM00028">
    <property type="entry name" value="TPR"/>
    <property type="match status" value="11"/>
</dbReference>
<feature type="chain" id="PRO_5044349787" description="NB-ARC domain-containing protein" evidence="5">
    <location>
        <begin position="22"/>
        <end position="1254"/>
    </location>
</feature>
<feature type="repeat" description="TPR" evidence="4">
    <location>
        <begin position="903"/>
        <end position="936"/>
    </location>
</feature>
<evidence type="ECO:0000313" key="7">
    <source>
        <dbReference type="Proteomes" id="UP000292340"/>
    </source>
</evidence>
<dbReference type="InterPro" id="IPR011990">
    <property type="entry name" value="TPR-like_helical_dom_sf"/>
</dbReference>
<dbReference type="Gene3D" id="3.40.50.300">
    <property type="entry name" value="P-loop containing nucleotide triphosphate hydrolases"/>
    <property type="match status" value="1"/>
</dbReference>
<dbReference type="SUPFAM" id="SSF53474">
    <property type="entry name" value="alpha/beta-Hydrolases"/>
    <property type="match status" value="1"/>
</dbReference>
<dbReference type="Proteomes" id="UP000292340">
    <property type="component" value="Unassembled WGS sequence"/>
</dbReference>
<feature type="repeat" description="TPR" evidence="4">
    <location>
        <begin position="1155"/>
        <end position="1188"/>
    </location>
</feature>
<organism evidence="6 7">
    <name type="scientific">Alternaria tenuissima</name>
    <dbReference type="NCBI Taxonomy" id="119927"/>
    <lineage>
        <taxon>Eukaryota</taxon>
        <taxon>Fungi</taxon>
        <taxon>Dikarya</taxon>
        <taxon>Ascomycota</taxon>
        <taxon>Pezizomycotina</taxon>
        <taxon>Dothideomycetes</taxon>
        <taxon>Pleosporomycetidae</taxon>
        <taxon>Pleosporales</taxon>
        <taxon>Pleosporineae</taxon>
        <taxon>Pleosporaceae</taxon>
        <taxon>Alternaria</taxon>
        <taxon>Alternaria sect. Alternaria</taxon>
        <taxon>Alternaria alternata complex</taxon>
    </lineage>
</organism>
<reference evidence="6" key="2">
    <citation type="journal article" date="2019" name="bioRxiv">
        <title>Genomics, evolutionary history and diagnostics of the Alternaria alternata species group including apple and Asian pear pathotypes.</title>
        <authorList>
            <person name="Armitage A.D."/>
            <person name="Cockerton H.M."/>
            <person name="Sreenivasaprasad S."/>
            <person name="Woodhall J.W."/>
            <person name="Lane C.R."/>
            <person name="Harrison R.J."/>
            <person name="Clarkson J.P."/>
        </authorList>
    </citation>
    <scope>NUCLEOTIDE SEQUENCE</scope>
    <source>
        <strain evidence="6">FERA 1164</strain>
    </source>
</reference>
<evidence type="ECO:0000256" key="3">
    <source>
        <dbReference type="ARBA" id="ARBA00022803"/>
    </source>
</evidence>
<gene>
    <name evidence="6" type="ORF">AA0115_g12872</name>
</gene>
<dbReference type="InterPro" id="IPR029058">
    <property type="entry name" value="AB_hydrolase_fold"/>
</dbReference>
<dbReference type="GO" id="GO:0043531">
    <property type="term" value="F:ADP binding"/>
    <property type="evidence" value="ECO:0007669"/>
    <property type="project" value="InterPro"/>
</dbReference>
<feature type="signal peptide" evidence="5">
    <location>
        <begin position="1"/>
        <end position="21"/>
    </location>
</feature>
<dbReference type="Pfam" id="PF13374">
    <property type="entry name" value="TPR_10"/>
    <property type="match status" value="1"/>
</dbReference>
<feature type="repeat" description="TPR" evidence="4">
    <location>
        <begin position="777"/>
        <end position="810"/>
    </location>
</feature>
<dbReference type="AlphaFoldDB" id="A0AB37VX19"/>
<dbReference type="PROSITE" id="PS50293">
    <property type="entry name" value="TPR_REGION"/>
    <property type="match status" value="7"/>
</dbReference>
<dbReference type="Gene3D" id="3.40.50.1820">
    <property type="entry name" value="alpha/beta hydrolase"/>
    <property type="match status" value="1"/>
</dbReference>
<feature type="repeat" description="TPR" evidence="4">
    <location>
        <begin position="1197"/>
        <end position="1230"/>
    </location>
</feature>
<evidence type="ECO:0000313" key="6">
    <source>
        <dbReference type="EMBL" id="RYN15694.1"/>
    </source>
</evidence>
<feature type="repeat" description="TPR" evidence="4">
    <location>
        <begin position="987"/>
        <end position="1020"/>
    </location>
</feature>
<comment type="caution">
    <text evidence="6">The sequence shown here is derived from an EMBL/GenBank/DDBJ whole genome shotgun (WGS) entry which is preliminary data.</text>
</comment>
<keyword evidence="5" id="KW-0732">Signal</keyword>
<evidence type="ECO:0000256" key="2">
    <source>
        <dbReference type="ARBA" id="ARBA00022737"/>
    </source>
</evidence>
<evidence type="ECO:0000256" key="5">
    <source>
        <dbReference type="SAM" id="SignalP"/>
    </source>
</evidence>
<dbReference type="SUPFAM" id="SSF52540">
    <property type="entry name" value="P-loop containing nucleoside triphosphate hydrolases"/>
    <property type="match status" value="1"/>
</dbReference>
<evidence type="ECO:0000256" key="1">
    <source>
        <dbReference type="ARBA" id="ARBA00004685"/>
    </source>
</evidence>
<sequence length="1254" mass="141094">MLGMQQLLLFPWLFSNQTAPADPSTTSLSAESAVSAPYGLHVVSEGIAPVVDIVAVHGLNGHCEKTWTADNGVNWLRNLLPHDLPDARIFSWGYDANTHSSSHMSSQYLYGHGINLVTDLSLERRVTQTTKRPIIFVAHSLGGIIVKSALIHSDAARRRALEEHRSIKISTYGVIFMGTPHQGGNGVALGRLMANVASVFAATDDRLLKHLERDSEWLQQQLGQYNPISGDFVTKFAFEEYKTPIKLGYSIMVVPRASAVVSGAADAESIVIHADHVNMVKFGSKGDPGYRTVSRHLKLMAADAGSAIGGRWETEGRVDAVHYNEPNESFTIRSDTSEVPHVKHFVGRDKELNKIHEELRYDGSRKTVVVHGLGGMGKTQLALAYVQNHRDVYSAVFWVNSKDVDTLKQGYAAAAKRIYRDHPSLIHWKTIAEGNDLEEAIDAVRRWLSNSQNDRWLIIYDNYDTPKLPGRKDAGTFDIRPFLPEADQGAILITTRSSQLRLGHTITLEKLQNINHGLEILSHASGRERLSSARELDGLPLALATAGAYLYHISTSFADYLQLYKASWLQLQQKTPQLLPYEDRALYTTWDVSFERVKQQSSLAVKLLQLWAYFDNQDVWFELLQGCQRDGPEWCLELTKDQLIFDEAVRVLCDYALVEIEISQSHDSVESRGYSMHSSVHSWTKNVVNDKWDEKMAGLALNCIGLHVPHHHEPQYWVIEQRLVRHANRCQDFLSRWPVEQDGAKSMLTHTAAYGLSMLYMMIGYEKAWVPSRTSILDTFNNLGVLYQNQGKLDKAQEMYERALQGYEKALGCDHTSTLGTVNNLGMLYNDQGKLDEAEEMYQRALQGREKALGRDHTSTLGTVNNLGVLYWNQGKLDEAEEMYQRALQGREKALGRDHTSTLDTVNNLGLLYADQGKLDKAEEMYERALQGKEKALGRDHTSTLNTVNNLGTLYWNQGKLDEAEEMYQRALQGREKALGPDHTSTLSTFNNLGALYRRQGKLDKAEEMFERALQGYEKALGRDHTSTLDTVNNLGLLYANQGKLDKAEEMFERALQGKEKALGRDHTSTLDTVNNLGLLYANQGKLDKAEEMFERALQGKEKALGRDHTSTLDTVNNLGLLYADQGKLDKAEEMYERALQGKEKALGRDHTSTLNTVNNLGILYADQGKRDKAEEMYQRALQGREKALGRDHTSTLDTVNNLGALYRRQGKLDKAEEMYQRALQGYEKRFGSDHPRCCSLRRDLTALQDRVAA</sequence>
<accession>A0AB37VX19</accession>
<comment type="pathway">
    <text evidence="1">Mycotoxin biosynthesis.</text>
</comment>
<dbReference type="PANTHER" id="PTHR45641:SF19">
    <property type="entry name" value="NEPHROCYSTIN-3"/>
    <property type="match status" value="1"/>
</dbReference>
<keyword evidence="3 4" id="KW-0802">TPR repeat</keyword>
<dbReference type="Gene3D" id="1.25.40.10">
    <property type="entry name" value="Tetratricopeptide repeat domain"/>
    <property type="match status" value="4"/>
</dbReference>
<dbReference type="InterPro" id="IPR019734">
    <property type="entry name" value="TPR_rpt"/>
</dbReference>
<dbReference type="EMBL" id="PDXB01000105">
    <property type="protein sequence ID" value="RYN15694.1"/>
    <property type="molecule type" value="Genomic_DNA"/>
</dbReference>